<dbReference type="PANTHER" id="PTHR34305:SF1">
    <property type="entry name" value="SWIM-TYPE DOMAIN-CONTAINING PROTEIN"/>
    <property type="match status" value="1"/>
</dbReference>
<dbReference type="InterPro" id="IPR007527">
    <property type="entry name" value="Znf_SWIM"/>
</dbReference>
<dbReference type="PANTHER" id="PTHR34305">
    <property type="entry name" value="EXPRESSED PROTEIN"/>
    <property type="match status" value="1"/>
</dbReference>
<dbReference type="AlphaFoldDB" id="A0A1Y1II45"/>
<feature type="region of interest" description="Disordered" evidence="2">
    <location>
        <begin position="444"/>
        <end position="478"/>
    </location>
</feature>
<sequence length="909" mass="98741">MELVDSHCTGFNSGITGSSGQLSSGQVRVEPATLKRIASGYFRVDYQQCQLRVAVKCLTCAQQLWVKDTSSTSGGSDLRLTFRKGQESDVSNGLYKGYLISSEVPKGKQTKQVVCLSCIERLLGSIAESADGQSIILGCRRDGGAEAVILRRQHGAAFWTQCLELTTEILAFLSQRNESTVVRKKRALNAAERVINRGAAKGVRQRGPQEGEIPATTDAGGADELSVDASIKSQASRYLDMIGNGGCHISVPAESACPPLRLYMPAWDHNGRGRAKPLGKPDKSCALLEQVWWDTLGQLNCTCDRGRLTEDAPCVHKLAMAALSESWIRWAEMPTRQMLGQGVRVERLASDEKGSYFAVRDNPNGVSRRMVFRSKGGCWYCEGKRDGCPSLTDCSHIGAAKAALIKGEVPTTEALVLGSGSLARAATSWLESFDGRVPLIGAPAVELSSGSEGNADRDSGSSRGGEGERGEEGKEGLSDEERYLLGLLERRPHKEAACAGDSCFCKRHEFLFGEARPPTEERREGQEGGHDAGVSNEMTEGGPALKRARRSKAFWKAEAQRPTEVARSGANGRSGQRSGPSTDARGKDAIHGWVAACSNCKLSFLAAGGACKHEKERHSKVPVMLLSTEATQVSKPKLARLSDAPNFHDPWVTALSGSPVRVSRLRDCHFKELSDLGLLNAPCPLDPPPCGGSWVEREVEASVTASQWSQRVRVRLYHCNCPDEAHTIHFDGEHLGLYTWNRRTLFVQQSLQLLLRGMQHGHSFKAELATNQTAFQQCPEAEVLSEETWRRASLDFFKLLGLGIRDCCTLCGPHPKVLLCDGIVGLANSDGGKRPGGLGSTTLDIRRTMVHPSVFENGQLLQKRSISGQDYCGAGLEGGGMKRKLILQPELREAIARLSQHRPKDEKLG</sequence>
<dbReference type="PROSITE" id="PS50966">
    <property type="entry name" value="ZF_SWIM"/>
    <property type="match status" value="1"/>
</dbReference>
<keyword evidence="1" id="KW-0479">Metal-binding</keyword>
<feature type="domain" description="SWIM-type" evidence="3">
    <location>
        <begin position="289"/>
        <end position="325"/>
    </location>
</feature>
<evidence type="ECO:0000256" key="2">
    <source>
        <dbReference type="SAM" id="MobiDB-lite"/>
    </source>
</evidence>
<dbReference type="GO" id="GO:0008270">
    <property type="term" value="F:zinc ion binding"/>
    <property type="evidence" value="ECO:0007669"/>
    <property type="project" value="UniProtKB-KW"/>
</dbReference>
<reference evidence="4 5" key="1">
    <citation type="journal article" date="2014" name="Nat. Commun.">
        <title>Klebsormidium flaccidum genome reveals primary factors for plant terrestrial adaptation.</title>
        <authorList>
            <person name="Hori K."/>
            <person name="Maruyama F."/>
            <person name="Fujisawa T."/>
            <person name="Togashi T."/>
            <person name="Yamamoto N."/>
            <person name="Seo M."/>
            <person name="Sato S."/>
            <person name="Yamada T."/>
            <person name="Mori H."/>
            <person name="Tajima N."/>
            <person name="Moriyama T."/>
            <person name="Ikeuchi M."/>
            <person name="Watanabe M."/>
            <person name="Wada H."/>
            <person name="Kobayashi K."/>
            <person name="Saito M."/>
            <person name="Masuda T."/>
            <person name="Sasaki-Sekimoto Y."/>
            <person name="Mashiguchi K."/>
            <person name="Awai K."/>
            <person name="Shimojima M."/>
            <person name="Masuda S."/>
            <person name="Iwai M."/>
            <person name="Nobusawa T."/>
            <person name="Narise T."/>
            <person name="Kondo S."/>
            <person name="Saito H."/>
            <person name="Sato R."/>
            <person name="Murakawa M."/>
            <person name="Ihara Y."/>
            <person name="Oshima-Yamada Y."/>
            <person name="Ohtaka K."/>
            <person name="Satoh M."/>
            <person name="Sonobe K."/>
            <person name="Ishii M."/>
            <person name="Ohtani R."/>
            <person name="Kanamori-Sato M."/>
            <person name="Honoki R."/>
            <person name="Miyazaki D."/>
            <person name="Mochizuki H."/>
            <person name="Umetsu J."/>
            <person name="Higashi K."/>
            <person name="Shibata D."/>
            <person name="Kamiya Y."/>
            <person name="Sato N."/>
            <person name="Nakamura Y."/>
            <person name="Tabata S."/>
            <person name="Ida S."/>
            <person name="Kurokawa K."/>
            <person name="Ohta H."/>
        </authorList>
    </citation>
    <scope>NUCLEOTIDE SEQUENCE [LARGE SCALE GENOMIC DNA]</scope>
    <source>
        <strain evidence="4 5">NIES-2285</strain>
    </source>
</reference>
<feature type="compositionally biased region" description="Polar residues" evidence="2">
    <location>
        <begin position="571"/>
        <end position="581"/>
    </location>
</feature>
<dbReference type="EMBL" id="DF237604">
    <property type="protein sequence ID" value="GAQ90555.1"/>
    <property type="molecule type" value="Genomic_DNA"/>
</dbReference>
<evidence type="ECO:0000313" key="4">
    <source>
        <dbReference type="EMBL" id="GAQ90555.1"/>
    </source>
</evidence>
<dbReference type="Proteomes" id="UP000054558">
    <property type="component" value="Unassembled WGS sequence"/>
</dbReference>
<evidence type="ECO:0000259" key="3">
    <source>
        <dbReference type="PROSITE" id="PS50966"/>
    </source>
</evidence>
<gene>
    <name evidence="4" type="ORF">KFL_006550050</name>
</gene>
<evidence type="ECO:0000256" key="1">
    <source>
        <dbReference type="PROSITE-ProRule" id="PRU00325"/>
    </source>
</evidence>
<organism evidence="4 5">
    <name type="scientific">Klebsormidium nitens</name>
    <name type="common">Green alga</name>
    <name type="synonym">Ulothrix nitens</name>
    <dbReference type="NCBI Taxonomy" id="105231"/>
    <lineage>
        <taxon>Eukaryota</taxon>
        <taxon>Viridiplantae</taxon>
        <taxon>Streptophyta</taxon>
        <taxon>Klebsormidiophyceae</taxon>
        <taxon>Klebsormidiales</taxon>
        <taxon>Klebsormidiaceae</taxon>
        <taxon>Klebsormidium</taxon>
    </lineage>
</organism>
<feature type="compositionally biased region" description="Basic and acidic residues" evidence="2">
    <location>
        <begin position="516"/>
        <end position="530"/>
    </location>
</feature>
<feature type="compositionally biased region" description="Basic and acidic residues" evidence="2">
    <location>
        <begin position="454"/>
        <end position="478"/>
    </location>
</feature>
<keyword evidence="1" id="KW-0863">Zinc-finger</keyword>
<proteinExistence type="predicted"/>
<feature type="region of interest" description="Disordered" evidence="2">
    <location>
        <begin position="516"/>
        <end position="586"/>
    </location>
</feature>
<keyword evidence="1" id="KW-0862">Zinc</keyword>
<feature type="region of interest" description="Disordered" evidence="2">
    <location>
        <begin position="199"/>
        <end position="220"/>
    </location>
</feature>
<evidence type="ECO:0000313" key="5">
    <source>
        <dbReference type="Proteomes" id="UP000054558"/>
    </source>
</evidence>
<keyword evidence="5" id="KW-1185">Reference proteome</keyword>
<dbReference type="OrthoDB" id="5598737at2759"/>
<name>A0A1Y1II45_KLENI</name>
<accession>A0A1Y1II45</accession>
<protein>
    <recommendedName>
        <fullName evidence="3">SWIM-type domain-containing protein</fullName>
    </recommendedName>
</protein>